<dbReference type="RefSeq" id="WP_064582903.1">
    <property type="nucleotide sequence ID" value="NZ_CP015878.1"/>
</dbReference>
<evidence type="ECO:0008006" key="3">
    <source>
        <dbReference type="Google" id="ProtNLM"/>
    </source>
</evidence>
<evidence type="ECO:0000313" key="1">
    <source>
        <dbReference type="EMBL" id="ANI14913.1"/>
    </source>
</evidence>
<dbReference type="EMBL" id="CP015878">
    <property type="protein sequence ID" value="ANI14913.1"/>
    <property type="molecule type" value="Genomic_DNA"/>
</dbReference>
<dbReference type="InterPro" id="IPR021898">
    <property type="entry name" value="DUF3509"/>
</dbReference>
<accession>A0A1A9KD34</accession>
<protein>
    <recommendedName>
        <fullName evidence="3">DUF3509 domain-containing protein</fullName>
    </recommendedName>
</protein>
<evidence type="ECO:0000313" key="2">
    <source>
        <dbReference type="Proteomes" id="UP000077748"/>
    </source>
</evidence>
<proteinExistence type="predicted"/>
<dbReference type="Proteomes" id="UP000077748">
    <property type="component" value="Chromosome"/>
</dbReference>
<gene>
    <name evidence="1" type="ORF">A9C11_13340</name>
</gene>
<dbReference type="Pfam" id="PF12021">
    <property type="entry name" value="DUF3509"/>
    <property type="match status" value="1"/>
</dbReference>
<dbReference type="AlphaFoldDB" id="A0A1A9KD34"/>
<organism evidence="1 2">
    <name type="scientific">Pseudomonas citronellolis</name>
    <dbReference type="NCBI Taxonomy" id="53408"/>
    <lineage>
        <taxon>Bacteria</taxon>
        <taxon>Pseudomonadati</taxon>
        <taxon>Pseudomonadota</taxon>
        <taxon>Gammaproteobacteria</taxon>
        <taxon>Pseudomonadales</taxon>
        <taxon>Pseudomonadaceae</taxon>
        <taxon>Pseudomonas</taxon>
    </lineage>
</organism>
<sequence length="123" mass="14469">MPAISNAAIEYLQNQFRAYAPQFSYRPDGSVLMHLHDANGERIALRVLHKEEQENDVLLNNLVERIRRDLITESGPLQPDNVDWFLKRIELRTFVPGNYRHRPRKIVVAGERLRALAERNPRW</sequence>
<name>A0A1A9KD34_9PSED</name>
<reference evidence="1 2" key="1">
    <citation type="submission" date="2016-05" db="EMBL/GenBank/DDBJ databases">
        <title>Genome Sequence of Pseudomonas citronellolis Strain SJTE-3, an Estrogens and Persistent Organic Pollutants degradation strain.</title>
        <authorList>
            <person name="Liang R."/>
        </authorList>
    </citation>
    <scope>NUCLEOTIDE SEQUENCE [LARGE SCALE GENOMIC DNA]</scope>
    <source>
        <strain evidence="1 2">SJTE-3</strain>
    </source>
</reference>